<evidence type="ECO:0000313" key="2">
    <source>
        <dbReference type="EMBL" id="SCX93632.1"/>
    </source>
</evidence>
<keyword evidence="3" id="KW-1185">Reference proteome</keyword>
<reference evidence="2 3" key="1">
    <citation type="submission" date="2016-10" db="EMBL/GenBank/DDBJ databases">
        <authorList>
            <person name="de Groot N.N."/>
        </authorList>
    </citation>
    <scope>NUCLEOTIDE SEQUENCE [LARGE SCALE GENOMIC DNA]</scope>
    <source>
        <strain evidence="2 3">CGMCC 1.7031</strain>
    </source>
</reference>
<feature type="region of interest" description="Disordered" evidence="1">
    <location>
        <begin position="29"/>
        <end position="113"/>
    </location>
</feature>
<sequence length="141" mass="15927">MGLKKNKFLHGPFRILIFDGCCGMWQPGRGITSHRRNSRVRPRRFGGSGYPFARHAQKIKAESPTAPHKLPTKAEYRAPARQKKSQANDPGFQQQSSINSYCQPPPRARYNSTSEDSLSFLIRANSSWASSRLRCAMMTSK</sequence>
<feature type="compositionally biased region" description="Polar residues" evidence="1">
    <location>
        <begin position="85"/>
        <end position="102"/>
    </location>
</feature>
<dbReference type="EMBL" id="FMVF01000002">
    <property type="protein sequence ID" value="SCX93632.1"/>
    <property type="molecule type" value="Genomic_DNA"/>
</dbReference>
<evidence type="ECO:0000313" key="3">
    <source>
        <dbReference type="Proteomes" id="UP000199354"/>
    </source>
</evidence>
<dbReference type="Proteomes" id="UP000199354">
    <property type="component" value="Unassembled WGS sequence"/>
</dbReference>
<evidence type="ECO:0000256" key="1">
    <source>
        <dbReference type="SAM" id="MobiDB-lite"/>
    </source>
</evidence>
<dbReference type="AlphaFoldDB" id="A0A1G5BTV7"/>
<organism evidence="2 3">
    <name type="scientific">Flavobacterium caeni</name>
    <dbReference type="NCBI Taxonomy" id="490189"/>
    <lineage>
        <taxon>Bacteria</taxon>
        <taxon>Pseudomonadati</taxon>
        <taxon>Bacteroidota</taxon>
        <taxon>Flavobacteriia</taxon>
        <taxon>Flavobacteriales</taxon>
        <taxon>Flavobacteriaceae</taxon>
        <taxon>Flavobacterium</taxon>
    </lineage>
</organism>
<protein>
    <submittedName>
        <fullName evidence="2">Uncharacterized protein</fullName>
    </submittedName>
</protein>
<gene>
    <name evidence="2" type="ORF">SAMN02927903_00476</name>
</gene>
<proteinExistence type="predicted"/>
<name>A0A1G5BTV7_9FLAO</name>
<accession>A0A1G5BTV7</accession>
<feature type="compositionally biased region" description="Basic residues" evidence="1">
    <location>
        <begin position="32"/>
        <end position="44"/>
    </location>
</feature>